<keyword evidence="4" id="KW-0819">tRNA processing</keyword>
<dbReference type="Proteomes" id="UP000177941">
    <property type="component" value="Unassembled WGS sequence"/>
</dbReference>
<comment type="caution">
    <text evidence="10">The sequence shown here is derived from an EMBL/GenBank/DDBJ whole genome shotgun (WGS) entry which is preliminary data.</text>
</comment>
<dbReference type="SUPFAM" id="SSF53067">
    <property type="entry name" value="Actin-like ATPase domain"/>
    <property type="match status" value="2"/>
</dbReference>
<dbReference type="PANTHER" id="PTHR11735">
    <property type="entry name" value="TRNA N6-ADENOSINE THREONYLCARBAMOYLTRANSFERASE"/>
    <property type="match status" value="1"/>
</dbReference>
<evidence type="ECO:0000256" key="3">
    <source>
        <dbReference type="ARBA" id="ARBA00022679"/>
    </source>
</evidence>
<dbReference type="Pfam" id="PF00814">
    <property type="entry name" value="TsaD"/>
    <property type="match status" value="1"/>
</dbReference>
<evidence type="ECO:0000313" key="10">
    <source>
        <dbReference type="EMBL" id="OGY35194.1"/>
    </source>
</evidence>
<dbReference type="InterPro" id="IPR017861">
    <property type="entry name" value="KAE1/TsaD"/>
</dbReference>
<feature type="domain" description="Gcp-like" evidence="9">
    <location>
        <begin position="1"/>
        <end position="259"/>
    </location>
</feature>
<evidence type="ECO:0000313" key="11">
    <source>
        <dbReference type="Proteomes" id="UP000177941"/>
    </source>
</evidence>
<dbReference type="InterPro" id="IPR017860">
    <property type="entry name" value="Peptidase_M22_CS"/>
</dbReference>
<dbReference type="Gene3D" id="3.30.420.40">
    <property type="match status" value="2"/>
</dbReference>
<evidence type="ECO:0000259" key="9">
    <source>
        <dbReference type="Pfam" id="PF00814"/>
    </source>
</evidence>
<dbReference type="EC" id="2.3.1.234" evidence="1"/>
<dbReference type="GO" id="GO:0002949">
    <property type="term" value="P:tRNA threonylcarbamoyladenosine modification"/>
    <property type="evidence" value="ECO:0007669"/>
    <property type="project" value="InterPro"/>
</dbReference>
<proteinExistence type="predicted"/>
<evidence type="ECO:0000256" key="8">
    <source>
        <dbReference type="ARBA" id="ARBA00048117"/>
    </source>
</evidence>
<dbReference type="PANTHER" id="PTHR11735:SF6">
    <property type="entry name" value="TRNA N6-ADENOSINE THREONYLCARBAMOYLTRANSFERASE, MITOCHONDRIAL"/>
    <property type="match status" value="1"/>
</dbReference>
<keyword evidence="2" id="KW-0963">Cytoplasm</keyword>
<sequence length="290" mass="31559">MIQVVLEKSGIQRENIDAIAVTTCPGLMPSLAVGVQAARALSYVWNKPIVPVHHIEGHVYSALLVENEPKSYQLPAKSWPALAIIISGGHTMFIRMKSHLQYEVIGETRDDAIGEVFDKVARMLGLGYPGGPKISKLAEAGNPNAFHFPRPMEHSHNLDFSYSGLKTAVLYQVCDLGDAIDDQQKSDIAASFQQAICDSVAAKLEYAVAQTEYKTILFAGGVAANTALRTRIAQIAERHATAFHVAPLHLCGDNAVMIGEVGVYAFEAGRIKTWREIDATAKISIEEFSK</sequence>
<dbReference type="PRINTS" id="PR00789">
    <property type="entry name" value="OSIALOPTASE"/>
</dbReference>
<keyword evidence="6" id="KW-0408">Iron</keyword>
<accession>A0A1G1X5D2</accession>
<evidence type="ECO:0000256" key="7">
    <source>
        <dbReference type="ARBA" id="ARBA00023315"/>
    </source>
</evidence>
<keyword evidence="5" id="KW-0479">Metal-binding</keyword>
<reference evidence="10 11" key="1">
    <citation type="journal article" date="2016" name="Nat. Commun.">
        <title>Thousands of microbial genomes shed light on interconnected biogeochemical processes in an aquifer system.</title>
        <authorList>
            <person name="Anantharaman K."/>
            <person name="Brown C.T."/>
            <person name="Hug L.A."/>
            <person name="Sharon I."/>
            <person name="Castelle C.J."/>
            <person name="Probst A.J."/>
            <person name="Thomas B.C."/>
            <person name="Singh A."/>
            <person name="Wilkins M.J."/>
            <person name="Karaoz U."/>
            <person name="Brodie E.L."/>
            <person name="Williams K.H."/>
            <person name="Hubbard S.S."/>
            <person name="Banfield J.F."/>
        </authorList>
    </citation>
    <scope>NUCLEOTIDE SEQUENCE [LARGE SCALE GENOMIC DNA]</scope>
</reference>
<dbReference type="NCBIfam" id="TIGR00329">
    <property type="entry name" value="gcp_kae1"/>
    <property type="match status" value="1"/>
</dbReference>
<evidence type="ECO:0000256" key="6">
    <source>
        <dbReference type="ARBA" id="ARBA00023004"/>
    </source>
</evidence>
<evidence type="ECO:0000256" key="2">
    <source>
        <dbReference type="ARBA" id="ARBA00022490"/>
    </source>
</evidence>
<protein>
    <recommendedName>
        <fullName evidence="1">N(6)-L-threonylcarbamoyladenine synthase</fullName>
        <ecNumber evidence="1">2.3.1.234</ecNumber>
    </recommendedName>
</protein>
<dbReference type="GO" id="GO:0061711">
    <property type="term" value="F:tRNA N(6)-L-threonylcarbamoyladenine synthase activity"/>
    <property type="evidence" value="ECO:0007669"/>
    <property type="project" value="UniProtKB-EC"/>
</dbReference>
<name>A0A1G1X5D2_9BACT</name>
<dbReference type="EMBL" id="MHHS01000051">
    <property type="protein sequence ID" value="OGY35194.1"/>
    <property type="molecule type" value="Genomic_DNA"/>
</dbReference>
<dbReference type="InterPro" id="IPR022450">
    <property type="entry name" value="TsaD"/>
</dbReference>
<organism evidence="10 11">
    <name type="scientific">Candidatus Andersenbacteria bacterium RIFCSPHIGHO2_12_FULL_45_11b</name>
    <dbReference type="NCBI Taxonomy" id="1797282"/>
    <lineage>
        <taxon>Bacteria</taxon>
        <taxon>Candidatus Anderseniibacteriota</taxon>
    </lineage>
</organism>
<evidence type="ECO:0000256" key="5">
    <source>
        <dbReference type="ARBA" id="ARBA00022723"/>
    </source>
</evidence>
<dbReference type="AlphaFoldDB" id="A0A1G1X5D2"/>
<dbReference type="FunFam" id="3.30.420.40:FF:000040">
    <property type="entry name" value="tRNA N6-adenosine threonylcarbamoyltransferase"/>
    <property type="match status" value="1"/>
</dbReference>
<comment type="catalytic activity">
    <reaction evidence="8">
        <text>L-threonylcarbamoyladenylate + adenosine(37) in tRNA = N(6)-L-threonylcarbamoyladenosine(37) in tRNA + AMP + H(+)</text>
        <dbReference type="Rhea" id="RHEA:37059"/>
        <dbReference type="Rhea" id="RHEA-COMP:10162"/>
        <dbReference type="Rhea" id="RHEA-COMP:10163"/>
        <dbReference type="ChEBI" id="CHEBI:15378"/>
        <dbReference type="ChEBI" id="CHEBI:73682"/>
        <dbReference type="ChEBI" id="CHEBI:74411"/>
        <dbReference type="ChEBI" id="CHEBI:74418"/>
        <dbReference type="ChEBI" id="CHEBI:456215"/>
        <dbReference type="EC" id="2.3.1.234"/>
    </reaction>
</comment>
<dbReference type="InterPro" id="IPR043129">
    <property type="entry name" value="ATPase_NBD"/>
</dbReference>
<gene>
    <name evidence="10" type="ORF">A3E36_00770</name>
</gene>
<dbReference type="PROSITE" id="PS01016">
    <property type="entry name" value="GLYCOPROTEASE"/>
    <property type="match status" value="1"/>
</dbReference>
<dbReference type="InterPro" id="IPR000905">
    <property type="entry name" value="Gcp-like_dom"/>
</dbReference>
<keyword evidence="7" id="KW-0012">Acyltransferase</keyword>
<evidence type="ECO:0000256" key="4">
    <source>
        <dbReference type="ARBA" id="ARBA00022694"/>
    </source>
</evidence>
<dbReference type="NCBIfam" id="TIGR03723">
    <property type="entry name" value="T6A_TsaD_YgjD"/>
    <property type="match status" value="1"/>
</dbReference>
<keyword evidence="3 10" id="KW-0808">Transferase</keyword>
<dbReference type="GO" id="GO:0046872">
    <property type="term" value="F:metal ion binding"/>
    <property type="evidence" value="ECO:0007669"/>
    <property type="project" value="UniProtKB-KW"/>
</dbReference>
<evidence type="ECO:0000256" key="1">
    <source>
        <dbReference type="ARBA" id="ARBA00012156"/>
    </source>
</evidence>